<dbReference type="InterPro" id="IPR016181">
    <property type="entry name" value="Acyl_CoA_acyltransferase"/>
</dbReference>
<feature type="compositionally biased region" description="Low complexity" evidence="1">
    <location>
        <begin position="191"/>
        <end position="202"/>
    </location>
</feature>
<evidence type="ECO:0000313" key="2">
    <source>
        <dbReference type="EMBL" id="KZF20552.1"/>
    </source>
</evidence>
<evidence type="ECO:0000256" key="1">
    <source>
        <dbReference type="SAM" id="MobiDB-lite"/>
    </source>
</evidence>
<reference evidence="2 3" key="1">
    <citation type="journal article" date="2016" name="Fungal Biol.">
        <title>The genome of Xylona heveae provides a window into fungal endophytism.</title>
        <authorList>
            <person name="Gazis R."/>
            <person name="Kuo A."/>
            <person name="Riley R."/>
            <person name="LaButti K."/>
            <person name="Lipzen A."/>
            <person name="Lin J."/>
            <person name="Amirebrahimi M."/>
            <person name="Hesse C.N."/>
            <person name="Spatafora J.W."/>
            <person name="Henrissat B."/>
            <person name="Hainaut M."/>
            <person name="Grigoriev I.V."/>
            <person name="Hibbett D.S."/>
        </authorList>
    </citation>
    <scope>NUCLEOTIDE SEQUENCE [LARGE SCALE GENOMIC DNA]</scope>
    <source>
        <strain evidence="2 3">TC161</strain>
    </source>
</reference>
<gene>
    <name evidence="2" type="ORF">L228DRAFT_269856</name>
</gene>
<dbReference type="AlphaFoldDB" id="A0A165AIT4"/>
<keyword evidence="3" id="KW-1185">Reference proteome</keyword>
<dbReference type="OMA" id="YISWALQ"/>
<sequence>MGTQSSNAYEPKTVLVPWNPTDEAHFQRMYDQRVACGWRHDEVKTWKDKVLAGKKFLYWVVLADGFKERNESVEKHLRRYPNESGELHDTAESIFNTPREATYMPFLPVGHIALELFPDRNESLGLPSSTIWIMSLYISWALQGTGLGRSAMLETERLATLPPFNRSVVALDTVQSDFQLAGTDFGKMPRSESQSESQPESQRAGDAGHVSQSTVAETKTKMTTEEWYRRQGYAVVGTETGGYHWTNPKTGEIIPVTIVFMMKSIL</sequence>
<dbReference type="EMBL" id="KV407462">
    <property type="protein sequence ID" value="KZF20552.1"/>
    <property type="molecule type" value="Genomic_DNA"/>
</dbReference>
<dbReference type="RefSeq" id="XP_018186107.1">
    <property type="nucleotide sequence ID" value="XM_018335326.1"/>
</dbReference>
<name>A0A165AIT4_XYLHT</name>
<dbReference type="STRING" id="1328760.A0A165AIT4"/>
<dbReference type="GeneID" id="28900463"/>
<accession>A0A165AIT4</accession>
<dbReference type="InParanoid" id="A0A165AIT4"/>
<dbReference type="SUPFAM" id="SSF55729">
    <property type="entry name" value="Acyl-CoA N-acyltransferases (Nat)"/>
    <property type="match status" value="1"/>
</dbReference>
<proteinExistence type="predicted"/>
<dbReference type="OrthoDB" id="2326446at2759"/>
<dbReference type="Proteomes" id="UP000076632">
    <property type="component" value="Unassembled WGS sequence"/>
</dbReference>
<evidence type="ECO:0000313" key="3">
    <source>
        <dbReference type="Proteomes" id="UP000076632"/>
    </source>
</evidence>
<protein>
    <submittedName>
        <fullName evidence="2">Uncharacterized protein</fullName>
    </submittedName>
</protein>
<organism evidence="2 3">
    <name type="scientific">Xylona heveae (strain CBS 132557 / TC161)</name>
    <dbReference type="NCBI Taxonomy" id="1328760"/>
    <lineage>
        <taxon>Eukaryota</taxon>
        <taxon>Fungi</taxon>
        <taxon>Dikarya</taxon>
        <taxon>Ascomycota</taxon>
        <taxon>Pezizomycotina</taxon>
        <taxon>Xylonomycetes</taxon>
        <taxon>Xylonales</taxon>
        <taxon>Xylonaceae</taxon>
        <taxon>Xylona</taxon>
    </lineage>
</organism>
<feature type="region of interest" description="Disordered" evidence="1">
    <location>
        <begin position="183"/>
        <end position="218"/>
    </location>
</feature>